<evidence type="ECO:0000313" key="1">
    <source>
        <dbReference type="EMBL" id="SPO00379.1"/>
    </source>
</evidence>
<gene>
    <name evidence="1" type="ORF">DNG_03224</name>
</gene>
<protein>
    <submittedName>
        <fullName evidence="1">Related to glyoxalase family protein</fullName>
    </submittedName>
</protein>
<dbReference type="EMBL" id="ONZQ02000003">
    <property type="protein sequence ID" value="SPO00379.1"/>
    <property type="molecule type" value="Genomic_DNA"/>
</dbReference>
<accession>A0AAE8STS8</accession>
<dbReference type="CDD" id="cd07262">
    <property type="entry name" value="VOC_like"/>
    <property type="match status" value="1"/>
</dbReference>
<sequence>MTISHTGIIVTKAALADVTAWYLKALAPLGYKKVYDTEGVSVGLGDKENDADWYITVKEGPAAPGSHTAFAVDNRASVDAFYKAALADAEVTGAKDNGPPGVRADYHSNYYAAFVIDPVGNNIEVLCEVDPEE</sequence>
<proteinExistence type="predicted"/>
<reference evidence="1" key="1">
    <citation type="submission" date="2018-03" db="EMBL/GenBank/DDBJ databases">
        <authorList>
            <person name="Guldener U."/>
        </authorList>
    </citation>
    <scope>NUCLEOTIDE SEQUENCE</scope>
</reference>
<keyword evidence="2" id="KW-1185">Reference proteome</keyword>
<dbReference type="SUPFAM" id="SSF54593">
    <property type="entry name" value="Glyoxalase/Bleomycin resistance protein/Dihydroxybiphenyl dioxygenase"/>
    <property type="match status" value="1"/>
</dbReference>
<organism evidence="1 2">
    <name type="scientific">Cephalotrichum gorgonifer</name>
    <dbReference type="NCBI Taxonomy" id="2041049"/>
    <lineage>
        <taxon>Eukaryota</taxon>
        <taxon>Fungi</taxon>
        <taxon>Dikarya</taxon>
        <taxon>Ascomycota</taxon>
        <taxon>Pezizomycotina</taxon>
        <taxon>Sordariomycetes</taxon>
        <taxon>Hypocreomycetidae</taxon>
        <taxon>Microascales</taxon>
        <taxon>Microascaceae</taxon>
        <taxon>Cephalotrichum</taxon>
    </lineage>
</organism>
<dbReference type="PANTHER" id="PTHR35006:SF2">
    <property type="entry name" value="GLYOXALASE FAMILY PROTEIN (AFU_ORTHOLOGUE AFUA_5G14830)"/>
    <property type="match status" value="1"/>
</dbReference>
<dbReference type="InterPro" id="IPR029068">
    <property type="entry name" value="Glyas_Bleomycin-R_OHBP_Dase"/>
</dbReference>
<dbReference type="PANTHER" id="PTHR35006">
    <property type="entry name" value="GLYOXALASE FAMILY PROTEIN (AFU_ORTHOLOGUE AFUA_5G14830)"/>
    <property type="match status" value="1"/>
</dbReference>
<dbReference type="Gene3D" id="3.10.180.10">
    <property type="entry name" value="2,3-Dihydroxybiphenyl 1,2-Dioxygenase, domain 1"/>
    <property type="match status" value="1"/>
</dbReference>
<evidence type="ECO:0000313" key="2">
    <source>
        <dbReference type="Proteomes" id="UP001187682"/>
    </source>
</evidence>
<name>A0AAE8STS8_9PEZI</name>
<comment type="caution">
    <text evidence="1">The sequence shown here is derived from an EMBL/GenBank/DDBJ whole genome shotgun (WGS) entry which is preliminary data.</text>
</comment>
<dbReference type="AlphaFoldDB" id="A0AAE8STS8"/>
<dbReference type="Proteomes" id="UP001187682">
    <property type="component" value="Unassembled WGS sequence"/>
</dbReference>